<dbReference type="Pfam" id="PF00168">
    <property type="entry name" value="C2"/>
    <property type="match status" value="5"/>
</dbReference>
<proteinExistence type="predicted"/>
<feature type="domain" description="C2" evidence="13">
    <location>
        <begin position="442"/>
        <end position="560"/>
    </location>
</feature>
<evidence type="ECO:0000256" key="7">
    <source>
        <dbReference type="ARBA" id="ARBA00022989"/>
    </source>
</evidence>
<keyword evidence="16" id="KW-1185">Reference proteome</keyword>
<feature type="compositionally biased region" description="Polar residues" evidence="11">
    <location>
        <begin position="1477"/>
        <end position="1486"/>
    </location>
</feature>
<dbReference type="Pfam" id="PF24920">
    <property type="entry name" value="C2_TCB1"/>
    <property type="match status" value="1"/>
</dbReference>
<gene>
    <name evidence="15" type="ORF">GSTUAT00001329001</name>
</gene>
<dbReference type="InterPro" id="IPR056910">
    <property type="entry name" value="TCB1-3_C2"/>
</dbReference>
<dbReference type="SMART" id="SM00239">
    <property type="entry name" value="C2"/>
    <property type="match status" value="5"/>
</dbReference>
<keyword evidence="8" id="KW-0445">Lipid transport</keyword>
<evidence type="ECO:0008006" key="17">
    <source>
        <dbReference type="Google" id="ProtNLM"/>
    </source>
</evidence>
<dbReference type="Proteomes" id="UP001412239">
    <property type="component" value="Unassembled WGS sequence"/>
</dbReference>
<dbReference type="Gene3D" id="2.60.40.150">
    <property type="entry name" value="C2 domain"/>
    <property type="match status" value="4"/>
</dbReference>
<dbReference type="EMBL" id="LN890957">
    <property type="protein sequence ID" value="CUS14598.1"/>
    <property type="molecule type" value="Genomic_DNA"/>
</dbReference>
<protein>
    <recommendedName>
        <fullName evidence="17">Tricalbin</fullName>
    </recommendedName>
</protein>
<dbReference type="InterPro" id="IPR037765">
    <property type="entry name" value="C2B_Tricalbin"/>
</dbReference>
<evidence type="ECO:0000313" key="15">
    <source>
        <dbReference type="EMBL" id="CUS14598.1"/>
    </source>
</evidence>
<keyword evidence="10 12" id="KW-0472">Membrane</keyword>
<accession>A0A292Q6P2</accession>
<dbReference type="InterPro" id="IPR037756">
    <property type="entry name" value="C2D_Tricalbin"/>
</dbReference>
<evidence type="ECO:0000256" key="5">
    <source>
        <dbReference type="ARBA" id="ARBA00022737"/>
    </source>
</evidence>
<dbReference type="PIRSF" id="PIRSF037232">
    <property type="entry name" value="Tricalbin"/>
    <property type="match status" value="1"/>
</dbReference>
<evidence type="ECO:0000256" key="10">
    <source>
        <dbReference type="ARBA" id="ARBA00023136"/>
    </source>
</evidence>
<feature type="domain" description="C2" evidence="13">
    <location>
        <begin position="1069"/>
        <end position="1187"/>
    </location>
</feature>
<dbReference type="PANTHER" id="PTHR46980:SF2">
    <property type="entry name" value="TRICALBIN-1-RELATED"/>
    <property type="match status" value="1"/>
</dbReference>
<feature type="compositionally biased region" description="Basic residues" evidence="11">
    <location>
        <begin position="1487"/>
        <end position="1501"/>
    </location>
</feature>
<feature type="compositionally biased region" description="Basic and acidic residues" evidence="11">
    <location>
        <begin position="17"/>
        <end position="32"/>
    </location>
</feature>
<dbReference type="Pfam" id="PF25669">
    <property type="entry name" value="SMP_MUG190-like"/>
    <property type="match status" value="1"/>
</dbReference>
<dbReference type="InterPro" id="IPR000008">
    <property type="entry name" value="C2_dom"/>
</dbReference>
<dbReference type="CDD" id="cd04040">
    <property type="entry name" value="C2D_Tricalbin-like"/>
    <property type="match status" value="1"/>
</dbReference>
<keyword evidence="7 12" id="KW-1133">Transmembrane helix</keyword>
<keyword evidence="6" id="KW-0256">Endoplasmic reticulum</keyword>
<dbReference type="InterPro" id="IPR031468">
    <property type="entry name" value="SMP_LBD"/>
</dbReference>
<feature type="region of interest" description="Disordered" evidence="11">
    <location>
        <begin position="1"/>
        <end position="129"/>
    </location>
</feature>
<dbReference type="InterPro" id="IPR017147">
    <property type="entry name" value="Tricalbin"/>
</dbReference>
<keyword evidence="2" id="KW-0813">Transport</keyword>
<dbReference type="InterPro" id="IPR037761">
    <property type="entry name" value="C2A_Tricalbin"/>
</dbReference>
<keyword evidence="3" id="KW-0597">Phosphoprotein</keyword>
<sequence>MADRGVAPLKPAAEIEQEAKAREHELAKESRKGGAMVFEFDPDAAPEKKAARAKKAIPGELGLAKGKVLDPTQAVQGSPPSAPRSNGATNGRNATRALPDTPKTPKTPKNPGMVNGQPKAGDGEWSRTGWEPQFGSLNDALGLGDAMAEDHQTFLESKLDDKFFGGELLYLFCEDWYHNAGVIGFACLSTWFLTLIGGGLGWVIIVMACCATYYRTSIRRVRRNIHDDLSREFGKSRLDTDVESLEWLNSFTVKFWPIYQPVLAATVINAVDPVLEGAAPGFLDSLKLTTFTLGTKPPRIEFAKTYPKTEDDIIEMDWKFSFTPNDTADLTSRQLRNKVNPWVVLEVRVGKGLASKGVPIVVEDMAFSGIMKVKIKLQLAFPHIEKVDVCFLGRPTFDYVLKPLGGETFGIDIGFLPGLNGFIQEMIHANLGPMFYAPNVFTVEVAKLLGGAPIDTAIGVLVVTIHNAHGLKNPDKFSGTPDPYTVFSLNNREEIGRTKVVNEDANPKWNETKYILINNYNDSLTMTVYDWNEFRKDKELGIAAFALDKLQEDPEQENVVVPVMIGGKPRGQVSCDFRFFPVLEGSVLEDGTKEPAPESNTGILRFTVSQAKDLDSSKSLVGSLSPYAIQSLNGKTINKTKPVKRNNSPIWEVSKEILVTNRRTAKLGLRIKDDRDLAAHPLLGTYMIKLDDLIDKNSKGVEWFNLSEAKTGKVKLTAQWKPVAIKGALGGTGGYVTPIGVMRIHLQSARDLRNLESLGKSDPYVHVLLSGVEKARTVTFNNDLNPDWDEILYIPVHSPRERLTLEVMDQENMGKDRSLGHLDVNCDEYIKQGEDGLWLEHSERINRSEGLKLDRGVKGTLNFTAAFYPCLNIADPEAEEAERKLKEQEENEKYEQTVKQGAEKSAVDAENEKSKEQIEENTIAEAAAGSDSNGDEKEAPKIRLTPEELVKYDSGLLVFKIIEGQFAHKDCDLDILMDDMLYPAYSTARIKSKNMKFSEIGDAFVRELEFSRVTLRLREHGKGGGEEDEILGKLTGSTLETVKQCLNNPTVLSLKDRGGMVSKVKISLKYIPVMMTLDPSESINNMGTLRVDVLDAANLPSADRNGKSDPFCVFSLDGKKLHETGVQKKTLHPSWNEVFDTKVASRTAANFVVEIFDWDLAGKADFLSRGQIDLAQLEPFAPKTVIIKLTGKQGQEGRFGELRLRLLFKSDYVTRSRQGSSTFHGTLATPGKVVTGVAGAPLKVGSFAAGGITKGASFLKKSAFGRRAKDSNGVAEEVEQEILTSGPAVSNGGATKGSSEGGVAAYDPDGNQVAPDGSEDGLDQGQRAPGKRAGLSPSPSTAGSPHNRNRSVSSTLSVPGGAPGGADSGVATVRIVAASGFPANANVQLRFKTLDKGKELHKSKSVKSSTGELAWDESFTFNCTADQQFKVYAKDNHLLRGDEELGEGLFVVDDTGNGGDTVVPVGQGKVVLRTSFKSSETASNASPRHRRGLLKVRSHAS</sequence>
<evidence type="ECO:0000256" key="2">
    <source>
        <dbReference type="ARBA" id="ARBA00022448"/>
    </source>
</evidence>
<dbReference type="SUPFAM" id="SSF49562">
    <property type="entry name" value="C2 domain (Calcium/lipid-binding domain, CaLB)"/>
    <property type="match status" value="5"/>
</dbReference>
<keyword evidence="5" id="KW-0677">Repeat</keyword>
<evidence type="ECO:0000256" key="9">
    <source>
        <dbReference type="ARBA" id="ARBA00023121"/>
    </source>
</evidence>
<dbReference type="InterPro" id="IPR037762">
    <property type="entry name" value="C2C_Tricalbin"/>
</dbReference>
<evidence type="ECO:0000256" key="12">
    <source>
        <dbReference type="SAM" id="Phobius"/>
    </source>
</evidence>
<dbReference type="InterPro" id="IPR052455">
    <property type="entry name" value="Tricalbin_domain"/>
</dbReference>
<dbReference type="PROSITE" id="PS51847">
    <property type="entry name" value="SMP"/>
    <property type="match status" value="1"/>
</dbReference>
<evidence type="ECO:0000256" key="8">
    <source>
        <dbReference type="ARBA" id="ARBA00023055"/>
    </source>
</evidence>
<keyword evidence="4 12" id="KW-0812">Transmembrane</keyword>
<dbReference type="InterPro" id="IPR035892">
    <property type="entry name" value="C2_domain_sf"/>
</dbReference>
<evidence type="ECO:0000256" key="4">
    <source>
        <dbReference type="ARBA" id="ARBA00022692"/>
    </source>
</evidence>
<feature type="domain" description="C2" evidence="13">
    <location>
        <begin position="589"/>
        <end position="704"/>
    </location>
</feature>
<feature type="compositionally biased region" description="Basic and acidic residues" evidence="11">
    <location>
        <begin position="881"/>
        <end position="918"/>
    </location>
</feature>
<feature type="domain" description="C2" evidence="13">
    <location>
        <begin position="721"/>
        <end position="839"/>
    </location>
</feature>
<feature type="compositionally biased region" description="Polar residues" evidence="11">
    <location>
        <begin position="73"/>
        <end position="93"/>
    </location>
</feature>
<evidence type="ECO:0000259" key="14">
    <source>
        <dbReference type="PROSITE" id="PS51847"/>
    </source>
</evidence>
<feature type="compositionally biased region" description="Polar residues" evidence="11">
    <location>
        <begin position="1337"/>
        <end position="1357"/>
    </location>
</feature>
<comment type="subcellular location">
    <subcellularLocation>
        <location evidence="1">Endoplasmic reticulum membrane</location>
    </subcellularLocation>
</comment>
<dbReference type="CDD" id="cd04044">
    <property type="entry name" value="C2A_Tricalbin-like"/>
    <property type="match status" value="1"/>
</dbReference>
<evidence type="ECO:0000256" key="6">
    <source>
        <dbReference type="ARBA" id="ARBA00022824"/>
    </source>
</evidence>
<dbReference type="GO" id="GO:0008289">
    <property type="term" value="F:lipid binding"/>
    <property type="evidence" value="ECO:0007669"/>
    <property type="project" value="UniProtKB-KW"/>
</dbReference>
<feature type="region of interest" description="Disordered" evidence="11">
    <location>
        <begin position="1477"/>
        <end position="1501"/>
    </location>
</feature>
<dbReference type="GO" id="GO:0071944">
    <property type="term" value="C:cell periphery"/>
    <property type="evidence" value="ECO:0007669"/>
    <property type="project" value="UniProtKB-ARBA"/>
</dbReference>
<evidence type="ECO:0000256" key="1">
    <source>
        <dbReference type="ARBA" id="ARBA00004586"/>
    </source>
</evidence>
<evidence type="ECO:0000256" key="3">
    <source>
        <dbReference type="ARBA" id="ARBA00022553"/>
    </source>
</evidence>
<dbReference type="GO" id="GO:0061817">
    <property type="term" value="P:endoplasmic reticulum-plasma membrane tethering"/>
    <property type="evidence" value="ECO:0007669"/>
    <property type="project" value="InterPro"/>
</dbReference>
<organism evidence="15 16">
    <name type="scientific">Tuber aestivum</name>
    <name type="common">summer truffle</name>
    <dbReference type="NCBI Taxonomy" id="59557"/>
    <lineage>
        <taxon>Eukaryota</taxon>
        <taxon>Fungi</taxon>
        <taxon>Dikarya</taxon>
        <taxon>Ascomycota</taxon>
        <taxon>Pezizomycotina</taxon>
        <taxon>Pezizomycetes</taxon>
        <taxon>Pezizales</taxon>
        <taxon>Tuberaceae</taxon>
        <taxon>Tuber</taxon>
    </lineage>
</organism>
<feature type="region of interest" description="Disordered" evidence="11">
    <location>
        <begin position="1282"/>
        <end position="1365"/>
    </location>
</feature>
<keyword evidence="9" id="KW-0446">Lipid-binding</keyword>
<evidence type="ECO:0000313" key="16">
    <source>
        <dbReference type="Proteomes" id="UP001412239"/>
    </source>
</evidence>
<evidence type="ECO:0000259" key="13">
    <source>
        <dbReference type="PROSITE" id="PS50004"/>
    </source>
</evidence>
<dbReference type="GO" id="GO:0005789">
    <property type="term" value="C:endoplasmic reticulum membrane"/>
    <property type="evidence" value="ECO:0007669"/>
    <property type="project" value="UniProtKB-SubCell"/>
</dbReference>
<feature type="region of interest" description="Disordered" evidence="11">
    <location>
        <begin position="881"/>
        <end position="941"/>
    </location>
</feature>
<dbReference type="PANTHER" id="PTHR46980">
    <property type="entry name" value="TRICALBIN-1-RELATED"/>
    <property type="match status" value="1"/>
</dbReference>
<feature type="domain" description="SMP-LTD" evidence="14">
    <location>
        <begin position="241"/>
        <end position="446"/>
    </location>
</feature>
<evidence type="ECO:0000256" key="11">
    <source>
        <dbReference type="SAM" id="MobiDB-lite"/>
    </source>
</evidence>
<name>A0A292Q6P2_9PEZI</name>
<reference evidence="15" key="1">
    <citation type="submission" date="2015-10" db="EMBL/GenBank/DDBJ databases">
        <authorList>
            <person name="Regsiter A."/>
            <person name="william w."/>
        </authorList>
    </citation>
    <scope>NUCLEOTIDE SEQUENCE</scope>
    <source>
        <strain evidence="15">Montdore</strain>
    </source>
</reference>
<dbReference type="PROSITE" id="PS50004">
    <property type="entry name" value="C2"/>
    <property type="match status" value="4"/>
</dbReference>
<dbReference type="CDD" id="cd04052">
    <property type="entry name" value="C2B_Tricalbin-like"/>
    <property type="match status" value="1"/>
</dbReference>
<dbReference type="GO" id="GO:0006869">
    <property type="term" value="P:lipid transport"/>
    <property type="evidence" value="ECO:0007669"/>
    <property type="project" value="UniProtKB-KW"/>
</dbReference>
<dbReference type="CDD" id="cd04045">
    <property type="entry name" value="C2C_Tricalbin-like"/>
    <property type="match status" value="1"/>
</dbReference>
<dbReference type="CDD" id="cd21678">
    <property type="entry name" value="SMP_TCB"/>
    <property type="match status" value="1"/>
</dbReference>
<feature type="transmembrane region" description="Helical" evidence="12">
    <location>
        <begin position="191"/>
        <end position="214"/>
    </location>
</feature>